<dbReference type="InterPro" id="IPR017937">
    <property type="entry name" value="Thioredoxin_CS"/>
</dbReference>
<dbReference type="PROSITE" id="PS00194">
    <property type="entry name" value="THIOREDOXIN_1"/>
    <property type="match status" value="1"/>
</dbReference>
<comment type="caution">
    <text evidence="10">The sequence shown here is derived from an EMBL/GenBank/DDBJ whole genome shotgun (WGS) entry which is preliminary data.</text>
</comment>
<gene>
    <name evidence="10" type="ORF">J2Z34_001550</name>
</gene>
<keyword evidence="11" id="KW-1185">Reference proteome</keyword>
<dbReference type="PANTHER" id="PTHR45663:SF11">
    <property type="entry name" value="GEO12009P1"/>
    <property type="match status" value="1"/>
</dbReference>
<dbReference type="PROSITE" id="PS51352">
    <property type="entry name" value="THIOREDOXIN_2"/>
    <property type="match status" value="1"/>
</dbReference>
<dbReference type="InterPro" id="IPR036249">
    <property type="entry name" value="Thioredoxin-like_sf"/>
</dbReference>
<evidence type="ECO:0000256" key="5">
    <source>
        <dbReference type="ARBA" id="ARBA00023157"/>
    </source>
</evidence>
<evidence type="ECO:0000256" key="4">
    <source>
        <dbReference type="ARBA" id="ARBA00022982"/>
    </source>
</evidence>
<keyword evidence="5" id="KW-1015">Disulfide bond</keyword>
<dbReference type="Gene3D" id="3.40.30.10">
    <property type="entry name" value="Glutaredoxin"/>
    <property type="match status" value="1"/>
</dbReference>
<keyword evidence="6" id="KW-0676">Redox-active center</keyword>
<dbReference type="NCBIfam" id="TIGR01068">
    <property type="entry name" value="thioredoxin"/>
    <property type="match status" value="1"/>
</dbReference>
<dbReference type="PRINTS" id="PR00421">
    <property type="entry name" value="THIOREDOXIN"/>
</dbReference>
<evidence type="ECO:0000313" key="10">
    <source>
        <dbReference type="EMBL" id="MBP1919063.1"/>
    </source>
</evidence>
<organism evidence="10 11">
    <name type="scientific">Youngiibacter multivorans</name>
    <dbReference type="NCBI Taxonomy" id="937251"/>
    <lineage>
        <taxon>Bacteria</taxon>
        <taxon>Bacillati</taxon>
        <taxon>Bacillota</taxon>
        <taxon>Clostridia</taxon>
        <taxon>Eubacteriales</taxon>
        <taxon>Clostridiaceae</taxon>
        <taxon>Youngiibacter</taxon>
    </lineage>
</organism>
<evidence type="ECO:0000256" key="2">
    <source>
        <dbReference type="ARBA" id="ARBA00020570"/>
    </source>
</evidence>
<comment type="similarity">
    <text evidence="1 8">Belongs to the thioredoxin family.</text>
</comment>
<evidence type="ECO:0000256" key="7">
    <source>
        <dbReference type="NCBIfam" id="TIGR01068"/>
    </source>
</evidence>
<dbReference type="PANTHER" id="PTHR45663">
    <property type="entry name" value="GEO12009P1"/>
    <property type="match status" value="1"/>
</dbReference>
<keyword evidence="3" id="KW-0813">Transport</keyword>
<keyword evidence="4" id="KW-0249">Electron transport</keyword>
<evidence type="ECO:0000256" key="1">
    <source>
        <dbReference type="ARBA" id="ARBA00008987"/>
    </source>
</evidence>
<proteinExistence type="inferred from homology"/>
<dbReference type="EMBL" id="JAGGKC010000011">
    <property type="protein sequence ID" value="MBP1919063.1"/>
    <property type="molecule type" value="Genomic_DNA"/>
</dbReference>
<dbReference type="CDD" id="cd02947">
    <property type="entry name" value="TRX_family"/>
    <property type="match status" value="1"/>
</dbReference>
<name>A0ABS4G3D7_9CLOT</name>
<evidence type="ECO:0000256" key="8">
    <source>
        <dbReference type="PIRNR" id="PIRNR000077"/>
    </source>
</evidence>
<dbReference type="PIRSF" id="PIRSF000077">
    <property type="entry name" value="Thioredoxin"/>
    <property type="match status" value="1"/>
</dbReference>
<evidence type="ECO:0000313" key="11">
    <source>
        <dbReference type="Proteomes" id="UP001519271"/>
    </source>
</evidence>
<accession>A0ABS4G3D7</accession>
<dbReference type="Pfam" id="PF00085">
    <property type="entry name" value="Thioredoxin"/>
    <property type="match status" value="1"/>
</dbReference>
<reference evidence="10 11" key="1">
    <citation type="submission" date="2021-03" db="EMBL/GenBank/DDBJ databases">
        <title>Genomic Encyclopedia of Type Strains, Phase IV (KMG-IV): sequencing the most valuable type-strain genomes for metagenomic binning, comparative biology and taxonomic classification.</title>
        <authorList>
            <person name="Goeker M."/>
        </authorList>
    </citation>
    <scope>NUCLEOTIDE SEQUENCE [LARGE SCALE GENOMIC DNA]</scope>
    <source>
        <strain evidence="10 11">DSM 6139</strain>
    </source>
</reference>
<evidence type="ECO:0000256" key="6">
    <source>
        <dbReference type="ARBA" id="ARBA00023284"/>
    </source>
</evidence>
<protein>
    <recommendedName>
        <fullName evidence="2 7">Thioredoxin</fullName>
    </recommendedName>
</protein>
<dbReference type="Proteomes" id="UP001519271">
    <property type="component" value="Unassembled WGS sequence"/>
</dbReference>
<dbReference type="InterPro" id="IPR005746">
    <property type="entry name" value="Thioredoxin"/>
</dbReference>
<dbReference type="RefSeq" id="WP_209459283.1">
    <property type="nucleotide sequence ID" value="NZ_JAGGKC010000011.1"/>
</dbReference>
<dbReference type="InterPro" id="IPR013766">
    <property type="entry name" value="Thioredoxin_domain"/>
</dbReference>
<evidence type="ECO:0000259" key="9">
    <source>
        <dbReference type="PROSITE" id="PS51352"/>
    </source>
</evidence>
<dbReference type="SUPFAM" id="SSF52833">
    <property type="entry name" value="Thioredoxin-like"/>
    <property type="match status" value="1"/>
</dbReference>
<feature type="domain" description="Thioredoxin" evidence="9">
    <location>
        <begin position="1"/>
        <end position="104"/>
    </location>
</feature>
<sequence length="104" mass="11871">MINDVSHVEFAEELSSTEDLVLVDFWAPWCGPCKMLAPLFEELDKENDDVKFLKVNVDNNPQLASRYRVGSIPTLLAFRNGDLVDQIIGFRPKSDLEGFITRNR</sequence>
<evidence type="ECO:0000256" key="3">
    <source>
        <dbReference type="ARBA" id="ARBA00022448"/>
    </source>
</evidence>